<feature type="domain" description="DDE-1" evidence="2">
    <location>
        <begin position="185"/>
        <end position="348"/>
    </location>
</feature>
<keyword evidence="4" id="KW-1185">Reference proteome</keyword>
<proteinExistence type="predicted"/>
<dbReference type="Gene3D" id="3.30.420.10">
    <property type="entry name" value="Ribonuclease H-like superfamily/Ribonuclease H"/>
    <property type="match status" value="1"/>
</dbReference>
<feature type="region of interest" description="Disordered" evidence="1">
    <location>
        <begin position="367"/>
        <end position="390"/>
    </location>
</feature>
<dbReference type="InterPro" id="IPR036397">
    <property type="entry name" value="RNaseH_sf"/>
</dbReference>
<protein>
    <recommendedName>
        <fullName evidence="2">DDE-1 domain-containing protein</fullName>
    </recommendedName>
</protein>
<dbReference type="GO" id="GO:0003677">
    <property type="term" value="F:DNA binding"/>
    <property type="evidence" value="ECO:0007669"/>
    <property type="project" value="TreeGrafter"/>
</dbReference>
<feature type="compositionally biased region" description="Basic and acidic residues" evidence="1">
    <location>
        <begin position="451"/>
        <end position="461"/>
    </location>
</feature>
<evidence type="ECO:0000313" key="3">
    <source>
        <dbReference type="EMBL" id="KAB0803180.1"/>
    </source>
</evidence>
<dbReference type="Pfam" id="PF03184">
    <property type="entry name" value="DDE_1"/>
    <property type="match status" value="1"/>
</dbReference>
<accession>A0A5N4B1A7</accession>
<evidence type="ECO:0000256" key="1">
    <source>
        <dbReference type="SAM" id="MobiDB-lite"/>
    </source>
</evidence>
<dbReference type="PANTHER" id="PTHR19303">
    <property type="entry name" value="TRANSPOSON"/>
    <property type="match status" value="1"/>
</dbReference>
<gene>
    <name evidence="3" type="ORF">PPYR_00150</name>
</gene>
<dbReference type="InParanoid" id="A0A5N4B1A7"/>
<feature type="compositionally biased region" description="Polar residues" evidence="1">
    <location>
        <begin position="374"/>
        <end position="384"/>
    </location>
</feature>
<evidence type="ECO:0000313" key="4">
    <source>
        <dbReference type="Proteomes" id="UP000327044"/>
    </source>
</evidence>
<sequence length="600" mass="67667">MPFKWKKKSNRLSVSPDSMKNAVLEVIEGSKLRTTANKYNIDKMTLRRYVLKYREKGAVTEFVPNFSSSQIFIENNKKVPENWIKKESATYEWLRGFMNRNNTLSLRTPEPTSLSRGTAFNKHTVGEFFNLLGTILAREEFGPGSIYNCDETGVQTVHKPRKIISKKGQKQVAKVTSGERGQTVTILCTINAIGGSIPPFFIYPRVREQDYMTACAPPGSRAATHPSGWMTALNFEVYLQHFIKFTKCSIADKVLLILDNHNSHLSPKGLDICKENGIVLLTIPPHTSHRLQPLDVSVYGPFKTFYNQACDDFMIQNPGQIISLKNIAKLVEVAYQRAFTPVNIVKGFSATGISPFNSQIFSEEDFCSSKVTDRPNSSNQTAKEQTPPPTIAVQQDNVLNDIINVVKSPEEIRPFPLAPPRKTISSRKPTKTKILTDTPNMNEIKLYHEKKNKERNSEGCKRNLNIQKKSRAGPSKQIKLKNIEEETDTDSVIMSSSSEDCTDIEECIENEKPEDNFIAGPISVGDYVLVLEVHDEGYLINFMRRKKPNYHFVYPDVPDQSIASESETIKLPPPAFVGGTARASRKLKFPINFDKFDNVD</sequence>
<reference evidence="3 4" key="1">
    <citation type="journal article" date="2018" name="Elife">
        <title>Firefly genomes illuminate parallel origins of bioluminescence in beetles.</title>
        <authorList>
            <person name="Fallon T.R."/>
            <person name="Lower S.E."/>
            <person name="Chang C.H."/>
            <person name="Bessho-Uehara M."/>
            <person name="Martin G.J."/>
            <person name="Bewick A.J."/>
            <person name="Behringer M."/>
            <person name="Debat H.J."/>
            <person name="Wong I."/>
            <person name="Day J.C."/>
            <person name="Suvorov A."/>
            <person name="Silva C.J."/>
            <person name="Stanger-Hall K.F."/>
            <person name="Hall D.W."/>
            <person name="Schmitz R.J."/>
            <person name="Nelson D.R."/>
            <person name="Lewis S.M."/>
            <person name="Shigenobu S."/>
            <person name="Bybee S.M."/>
            <person name="Larracuente A.M."/>
            <person name="Oba Y."/>
            <person name="Weng J.K."/>
        </authorList>
    </citation>
    <scope>NUCLEOTIDE SEQUENCE [LARGE SCALE GENOMIC DNA]</scope>
    <source>
        <strain evidence="3">1611_PpyrPB1</strain>
        <tissue evidence="3">Whole body</tissue>
    </source>
</reference>
<dbReference type="GO" id="GO:0005634">
    <property type="term" value="C:nucleus"/>
    <property type="evidence" value="ECO:0007669"/>
    <property type="project" value="TreeGrafter"/>
</dbReference>
<evidence type="ECO:0000259" key="2">
    <source>
        <dbReference type="Pfam" id="PF03184"/>
    </source>
</evidence>
<dbReference type="EMBL" id="VVIM01000001">
    <property type="protein sequence ID" value="KAB0803180.1"/>
    <property type="molecule type" value="Genomic_DNA"/>
</dbReference>
<dbReference type="AlphaFoldDB" id="A0A5N4B1A7"/>
<dbReference type="PANTHER" id="PTHR19303:SF71">
    <property type="entry name" value="ZINC FINGER PHD-TYPE DOMAIN-CONTAINING PROTEIN"/>
    <property type="match status" value="1"/>
</dbReference>
<dbReference type="InterPro" id="IPR050863">
    <property type="entry name" value="CenT-Element_Derived"/>
</dbReference>
<organism evidence="3 4">
    <name type="scientific">Photinus pyralis</name>
    <name type="common">Common eastern firefly</name>
    <name type="synonym">Lampyris pyralis</name>
    <dbReference type="NCBI Taxonomy" id="7054"/>
    <lineage>
        <taxon>Eukaryota</taxon>
        <taxon>Metazoa</taxon>
        <taxon>Ecdysozoa</taxon>
        <taxon>Arthropoda</taxon>
        <taxon>Hexapoda</taxon>
        <taxon>Insecta</taxon>
        <taxon>Pterygota</taxon>
        <taxon>Neoptera</taxon>
        <taxon>Endopterygota</taxon>
        <taxon>Coleoptera</taxon>
        <taxon>Polyphaga</taxon>
        <taxon>Elateriformia</taxon>
        <taxon>Elateroidea</taxon>
        <taxon>Lampyridae</taxon>
        <taxon>Lampyrinae</taxon>
        <taxon>Photinus</taxon>
    </lineage>
</organism>
<comment type="caution">
    <text evidence="3">The sequence shown here is derived from an EMBL/GenBank/DDBJ whole genome shotgun (WGS) entry which is preliminary data.</text>
</comment>
<dbReference type="InterPro" id="IPR004875">
    <property type="entry name" value="DDE_SF_endonuclease_dom"/>
</dbReference>
<feature type="region of interest" description="Disordered" evidence="1">
    <location>
        <begin position="451"/>
        <end position="475"/>
    </location>
</feature>
<name>A0A5N4B1A7_PHOPY</name>
<dbReference type="Proteomes" id="UP000327044">
    <property type="component" value="Unassembled WGS sequence"/>
</dbReference>